<accession>H0I2D3</accession>
<dbReference type="EMBL" id="AHAM01000300">
    <property type="protein sequence ID" value="EHK52843.1"/>
    <property type="molecule type" value="Genomic_DNA"/>
</dbReference>
<evidence type="ECO:0000313" key="1">
    <source>
        <dbReference type="EMBL" id="EHK52843.1"/>
    </source>
</evidence>
<dbReference type="OrthoDB" id="8116568at2"/>
<keyword evidence="2" id="KW-1185">Reference proteome</keyword>
<organism evidence="1 2">
    <name type="scientific">Mesorhizobium alhagi CCNWXJ12-2</name>
    <dbReference type="NCBI Taxonomy" id="1107882"/>
    <lineage>
        <taxon>Bacteria</taxon>
        <taxon>Pseudomonadati</taxon>
        <taxon>Pseudomonadota</taxon>
        <taxon>Alphaproteobacteria</taxon>
        <taxon>Hyphomicrobiales</taxon>
        <taxon>Phyllobacteriaceae</taxon>
        <taxon>Allomesorhizobium</taxon>
    </lineage>
</organism>
<dbReference type="PATRIC" id="fig|1107882.3.peg.6409"/>
<sequence length="57" mass="6352">MREQLISLMKRLKDEQQRLLFAAAESATLPSLSTIQRVADIELNIAAIENTLAELPS</sequence>
<gene>
    <name evidence="1" type="ORF">MAXJ12_33174</name>
</gene>
<dbReference type="AlphaFoldDB" id="H0I2D3"/>
<evidence type="ECO:0000313" key="2">
    <source>
        <dbReference type="Proteomes" id="UP000003250"/>
    </source>
</evidence>
<proteinExistence type="predicted"/>
<name>H0I2D3_9HYPH</name>
<protein>
    <submittedName>
        <fullName evidence="1">Uncharacterized protein</fullName>
    </submittedName>
</protein>
<reference evidence="1 2" key="1">
    <citation type="journal article" date="2012" name="J. Bacteriol.">
        <title>Draft Genome Sequence of Mesorhizobium alhagi CCNWXJ12-2T, a Novel Salt-Resistant Species Isolated from the Desert of Northwestern China.</title>
        <authorList>
            <person name="Zhou M."/>
            <person name="Chen W."/>
            <person name="Chen H."/>
            <person name="Wei G."/>
        </authorList>
    </citation>
    <scope>NUCLEOTIDE SEQUENCE [LARGE SCALE GENOMIC DNA]</scope>
    <source>
        <strain evidence="1 2">CCNWXJ12-2</strain>
    </source>
</reference>
<dbReference type="Proteomes" id="UP000003250">
    <property type="component" value="Unassembled WGS sequence"/>
</dbReference>